<protein>
    <submittedName>
        <fullName evidence="11">NADH dehydrogenase 1 alpha subcomplex 2 variant 1</fullName>
    </submittedName>
</protein>
<evidence type="ECO:0000256" key="3">
    <source>
        <dbReference type="ARBA" id="ARBA00008939"/>
    </source>
</evidence>
<organism evidence="11 12">
    <name type="scientific">Chrysochromulina tobinii</name>
    <dbReference type="NCBI Taxonomy" id="1460289"/>
    <lineage>
        <taxon>Eukaryota</taxon>
        <taxon>Haptista</taxon>
        <taxon>Haptophyta</taxon>
        <taxon>Prymnesiophyceae</taxon>
        <taxon>Prymnesiales</taxon>
        <taxon>Chrysochromulinaceae</taxon>
        <taxon>Chrysochromulina</taxon>
    </lineage>
</organism>
<evidence type="ECO:0000256" key="4">
    <source>
        <dbReference type="ARBA" id="ARBA00022448"/>
    </source>
</evidence>
<reference evidence="12" key="1">
    <citation type="journal article" date="2015" name="PLoS Genet.">
        <title>Genome Sequence and Transcriptome Analyses of Chrysochromulina tobin: Metabolic Tools for Enhanced Algal Fitness in the Prominent Order Prymnesiales (Haptophyceae).</title>
        <authorList>
            <person name="Hovde B.T."/>
            <person name="Deodato C.R."/>
            <person name="Hunsperger H.M."/>
            <person name="Ryken S.A."/>
            <person name="Yost W."/>
            <person name="Jha R.K."/>
            <person name="Patterson J."/>
            <person name="Monnat R.J. Jr."/>
            <person name="Barlow S.B."/>
            <person name="Starkenburg S.R."/>
            <person name="Cattolico R.A."/>
        </authorList>
    </citation>
    <scope>NUCLEOTIDE SEQUENCE</scope>
    <source>
        <strain evidence="12">CCMP291</strain>
    </source>
</reference>
<evidence type="ECO:0000259" key="10">
    <source>
        <dbReference type="SMART" id="SM00916"/>
    </source>
</evidence>
<dbReference type="OrthoDB" id="10250268at2759"/>
<keyword evidence="7" id="KW-0249">Electron transport</keyword>
<evidence type="ECO:0000256" key="1">
    <source>
        <dbReference type="ARBA" id="ARBA00003195"/>
    </source>
</evidence>
<keyword evidence="6" id="KW-0999">Mitochondrion inner membrane</keyword>
<evidence type="ECO:0000256" key="5">
    <source>
        <dbReference type="ARBA" id="ARBA00022660"/>
    </source>
</evidence>
<dbReference type="Proteomes" id="UP000037460">
    <property type="component" value="Unassembled WGS sequence"/>
</dbReference>
<dbReference type="GO" id="GO:0005743">
    <property type="term" value="C:mitochondrial inner membrane"/>
    <property type="evidence" value="ECO:0007669"/>
    <property type="project" value="UniProtKB-SubCell"/>
</dbReference>
<proteinExistence type="inferred from homology"/>
<dbReference type="SUPFAM" id="SSF52833">
    <property type="entry name" value="Thioredoxin-like"/>
    <property type="match status" value="1"/>
</dbReference>
<comment type="subcellular location">
    <subcellularLocation>
        <location evidence="2">Mitochondrion inner membrane</location>
        <topology evidence="2">Peripheral membrane protein</topology>
        <orientation evidence="2">Matrix side</orientation>
    </subcellularLocation>
</comment>
<feature type="domain" description="Ribosomal protein/NADH dehydrogenase" evidence="10">
    <location>
        <begin position="16"/>
        <end position="88"/>
    </location>
</feature>
<accession>A0A0M0JWG7</accession>
<keyword evidence="8" id="KW-0496">Mitochondrion</keyword>
<dbReference type="SMART" id="SM00916">
    <property type="entry name" value="L51_S25_CI-B8"/>
    <property type="match status" value="1"/>
</dbReference>
<dbReference type="Pfam" id="PF05047">
    <property type="entry name" value="L51_S25_CI-B8"/>
    <property type="match status" value="1"/>
</dbReference>
<keyword evidence="4" id="KW-0813">Transport</keyword>
<evidence type="ECO:0000313" key="11">
    <source>
        <dbReference type="EMBL" id="KOO30900.1"/>
    </source>
</evidence>
<dbReference type="InterPro" id="IPR016464">
    <property type="entry name" value="NADH_Ub_cplx-1_asu_su-2"/>
</dbReference>
<keyword evidence="12" id="KW-1185">Reference proteome</keyword>
<dbReference type="InterPro" id="IPR036249">
    <property type="entry name" value="Thioredoxin-like_sf"/>
</dbReference>
<dbReference type="PANTHER" id="PTHR12878">
    <property type="entry name" value="NADH-UBIQUINONE OXIDOREDUCTASE B8 SUBUNIT"/>
    <property type="match status" value="1"/>
</dbReference>
<dbReference type="AlphaFoldDB" id="A0A0M0JWG7"/>
<dbReference type="InterPro" id="IPR007741">
    <property type="entry name" value="Ribosomal_mL43/mS25/NADH_DH"/>
</dbReference>
<comment type="similarity">
    <text evidence="3">Belongs to the complex I NDUFA2 subunit family.</text>
</comment>
<dbReference type="EMBL" id="JWZX01002132">
    <property type="protein sequence ID" value="KOO30900.1"/>
    <property type="molecule type" value="Genomic_DNA"/>
</dbReference>
<sequence>MAASKALMELRVVMCQNSTGSAGVREFFAKNYAALKAANAKLPILLREGQGATAKVTAVYEFGVEKSFDVEGLPAAEVGSKISAAMKA</sequence>
<evidence type="ECO:0000313" key="12">
    <source>
        <dbReference type="Proteomes" id="UP000037460"/>
    </source>
</evidence>
<evidence type="ECO:0000256" key="2">
    <source>
        <dbReference type="ARBA" id="ARBA00004443"/>
    </source>
</evidence>
<comment type="caution">
    <text evidence="11">The sequence shown here is derived from an EMBL/GenBank/DDBJ whole genome shotgun (WGS) entry which is preliminary data.</text>
</comment>
<evidence type="ECO:0000256" key="6">
    <source>
        <dbReference type="ARBA" id="ARBA00022792"/>
    </source>
</evidence>
<dbReference type="PIRSF" id="PIRSF005822">
    <property type="entry name" value="NDUA2"/>
    <property type="match status" value="1"/>
</dbReference>
<evidence type="ECO:0000256" key="9">
    <source>
        <dbReference type="ARBA" id="ARBA00023136"/>
    </source>
</evidence>
<keyword evidence="5" id="KW-0679">Respiratory chain</keyword>
<gene>
    <name evidence="11" type="ORF">Ctob_007148</name>
</gene>
<comment type="function">
    <text evidence="1">Accessory subunit of the mitochondrial membrane respiratory chain NADH dehydrogenase (Complex I), that is believed not to be involved in catalysis. Complex I functions in the transfer of electrons from NADH to the respiratory chain. The immediate electron acceptor for the enzyme is believed to be ubiquinone.</text>
</comment>
<name>A0A0M0JWG7_9EUKA</name>
<dbReference type="Gene3D" id="3.40.30.10">
    <property type="entry name" value="Glutaredoxin"/>
    <property type="match status" value="1"/>
</dbReference>
<dbReference type="PANTHER" id="PTHR12878:SF0">
    <property type="entry name" value="NADH DEHYDROGENASE [UBIQUINONE] 1 ALPHA SUBCOMPLEX SUBUNIT 2"/>
    <property type="match status" value="1"/>
</dbReference>
<keyword evidence="9" id="KW-0472">Membrane</keyword>
<evidence type="ECO:0000256" key="8">
    <source>
        <dbReference type="ARBA" id="ARBA00023128"/>
    </source>
</evidence>
<evidence type="ECO:0000256" key="7">
    <source>
        <dbReference type="ARBA" id="ARBA00022982"/>
    </source>
</evidence>